<evidence type="ECO:0000256" key="2">
    <source>
        <dbReference type="ARBA" id="ARBA00012720"/>
    </source>
</evidence>
<dbReference type="CDD" id="cd00056">
    <property type="entry name" value="ENDO3c"/>
    <property type="match status" value="1"/>
</dbReference>
<proteinExistence type="inferred from homology"/>
<evidence type="ECO:0000256" key="9">
    <source>
        <dbReference type="ARBA" id="ARBA00044632"/>
    </source>
</evidence>
<dbReference type="InterPro" id="IPR003265">
    <property type="entry name" value="HhH-GPD_domain"/>
</dbReference>
<dbReference type="RefSeq" id="WP_022214065.1">
    <property type="nucleotide sequence ID" value="NZ_JBBMEI010000002.1"/>
</dbReference>
<gene>
    <name evidence="11" type="ORF">WMO75_01505</name>
</gene>
<dbReference type="Pfam" id="PF07934">
    <property type="entry name" value="OGG_N"/>
    <property type="match status" value="1"/>
</dbReference>
<evidence type="ECO:0000313" key="12">
    <source>
        <dbReference type="Proteomes" id="UP001446032"/>
    </source>
</evidence>
<dbReference type="SUPFAM" id="SSF55945">
    <property type="entry name" value="TATA-box binding protein-like"/>
    <property type="match status" value="1"/>
</dbReference>
<protein>
    <recommendedName>
        <fullName evidence="2">DNA-(apurinic or apyrimidinic site) lyase</fullName>
        <ecNumber evidence="2">4.2.99.18</ecNumber>
    </recommendedName>
</protein>
<dbReference type="Gene3D" id="1.10.1670.10">
    <property type="entry name" value="Helix-hairpin-Helix base-excision DNA repair enzymes (C-terminal)"/>
    <property type="match status" value="1"/>
</dbReference>
<keyword evidence="7" id="KW-0511">Multifunctional enzyme</keyword>
<dbReference type="InterPro" id="IPR023170">
    <property type="entry name" value="HhH_base_excis_C"/>
</dbReference>
<evidence type="ECO:0000256" key="8">
    <source>
        <dbReference type="ARBA" id="ARBA00023295"/>
    </source>
</evidence>
<keyword evidence="6" id="KW-0456">Lyase</keyword>
<dbReference type="InterPro" id="IPR012904">
    <property type="entry name" value="OGG_N"/>
</dbReference>
<dbReference type="InterPro" id="IPR052054">
    <property type="entry name" value="Oxidative_DNA_repair_enzyme"/>
</dbReference>
<dbReference type="EMBL" id="JBBMEI010000002">
    <property type="protein sequence ID" value="MEQ2357028.1"/>
    <property type="molecule type" value="Genomic_DNA"/>
</dbReference>
<keyword evidence="12" id="KW-1185">Reference proteome</keyword>
<dbReference type="PANTHER" id="PTHR10242:SF2">
    <property type="entry name" value="N-GLYCOSYLASE_DNA LYASE"/>
    <property type="match status" value="1"/>
</dbReference>
<evidence type="ECO:0000256" key="5">
    <source>
        <dbReference type="ARBA" id="ARBA00023204"/>
    </source>
</evidence>
<dbReference type="Proteomes" id="UP001446032">
    <property type="component" value="Unassembled WGS sequence"/>
</dbReference>
<dbReference type="SUPFAM" id="SSF48150">
    <property type="entry name" value="DNA-glycosylase"/>
    <property type="match status" value="1"/>
</dbReference>
<evidence type="ECO:0000256" key="3">
    <source>
        <dbReference type="ARBA" id="ARBA00022763"/>
    </source>
</evidence>
<evidence type="ECO:0000256" key="4">
    <source>
        <dbReference type="ARBA" id="ARBA00022801"/>
    </source>
</evidence>
<evidence type="ECO:0000313" key="11">
    <source>
        <dbReference type="EMBL" id="MEQ2357028.1"/>
    </source>
</evidence>
<dbReference type="SMART" id="SM00478">
    <property type="entry name" value="ENDO3c"/>
    <property type="match status" value="1"/>
</dbReference>
<sequence length="277" mass="32464">MITVELDNFSLKQICQSGQCFRMRETEENTYELIAGDQYLKLTQEGTIVTFHCSDVEFLCYWVPYFDIDADYAGYIEKINPRDHYLSAAAECGSGIRILRQDLWEMIITFLISQQNNISRIRGCIDRLCKRYGEQKYSEEGVEYWTFPTAEQLGTATEEELRALGMGYRAKYLVETTRSILSGEVSLEKLYRMCYYRRARQELMKLSGVGEKVADCICLFALHHMDAFPIDTHIRQVLDIHYKRGFPNRRYHGLRGIMQQYIFYYELTGAADIHRTK</sequence>
<comment type="catalytic activity">
    <reaction evidence="9">
        <text>2'-deoxyribonucleotide-(2'-deoxyribose 5'-phosphate)-2'-deoxyribonucleotide-DNA = a 3'-end 2'-deoxyribonucleotide-(2,3-dehydro-2,3-deoxyribose 5'-phosphate)-DNA + a 5'-end 5'-phospho-2'-deoxyribonucleoside-DNA + H(+)</text>
        <dbReference type="Rhea" id="RHEA:66592"/>
        <dbReference type="Rhea" id="RHEA-COMP:13180"/>
        <dbReference type="Rhea" id="RHEA-COMP:16897"/>
        <dbReference type="Rhea" id="RHEA-COMP:17067"/>
        <dbReference type="ChEBI" id="CHEBI:15378"/>
        <dbReference type="ChEBI" id="CHEBI:136412"/>
        <dbReference type="ChEBI" id="CHEBI:157695"/>
        <dbReference type="ChEBI" id="CHEBI:167181"/>
        <dbReference type="EC" id="4.2.99.18"/>
    </reaction>
</comment>
<keyword evidence="3" id="KW-0227">DNA damage</keyword>
<dbReference type="InterPro" id="IPR011257">
    <property type="entry name" value="DNA_glycosylase"/>
</dbReference>
<name>A0ABV1AH92_9FIRM</name>
<dbReference type="Gene3D" id="3.30.310.260">
    <property type="match status" value="1"/>
</dbReference>
<dbReference type="Pfam" id="PF00730">
    <property type="entry name" value="HhH-GPD"/>
    <property type="match status" value="1"/>
</dbReference>
<keyword evidence="5" id="KW-0234">DNA repair</keyword>
<evidence type="ECO:0000256" key="7">
    <source>
        <dbReference type="ARBA" id="ARBA00023268"/>
    </source>
</evidence>
<organism evidence="11 12">
    <name type="scientific">Blautia intestinihominis</name>
    <dbReference type="NCBI Taxonomy" id="3133152"/>
    <lineage>
        <taxon>Bacteria</taxon>
        <taxon>Bacillati</taxon>
        <taxon>Bacillota</taxon>
        <taxon>Clostridia</taxon>
        <taxon>Lachnospirales</taxon>
        <taxon>Lachnospiraceae</taxon>
        <taxon>Blautia</taxon>
    </lineage>
</organism>
<evidence type="ECO:0000259" key="10">
    <source>
        <dbReference type="SMART" id="SM00478"/>
    </source>
</evidence>
<dbReference type="PANTHER" id="PTHR10242">
    <property type="entry name" value="8-OXOGUANINE DNA GLYCOSYLASE"/>
    <property type="match status" value="1"/>
</dbReference>
<dbReference type="EC" id="4.2.99.18" evidence="2"/>
<keyword evidence="8" id="KW-0326">Glycosidase</keyword>
<evidence type="ECO:0000256" key="1">
    <source>
        <dbReference type="ARBA" id="ARBA00010679"/>
    </source>
</evidence>
<feature type="domain" description="HhH-GPD" evidence="10">
    <location>
        <begin position="112"/>
        <end position="267"/>
    </location>
</feature>
<evidence type="ECO:0000256" key="6">
    <source>
        <dbReference type="ARBA" id="ARBA00023239"/>
    </source>
</evidence>
<dbReference type="Gene3D" id="1.10.340.30">
    <property type="entry name" value="Hypothetical protein, domain 2"/>
    <property type="match status" value="1"/>
</dbReference>
<keyword evidence="4" id="KW-0378">Hydrolase</keyword>
<comment type="similarity">
    <text evidence="1">Belongs to the type-1 OGG1 family.</text>
</comment>
<accession>A0ABV1AH92</accession>
<reference evidence="11 12" key="1">
    <citation type="submission" date="2024-03" db="EMBL/GenBank/DDBJ databases">
        <title>Human intestinal bacterial collection.</title>
        <authorList>
            <person name="Pauvert C."/>
            <person name="Hitch T.C.A."/>
            <person name="Clavel T."/>
        </authorList>
    </citation>
    <scope>NUCLEOTIDE SEQUENCE [LARGE SCALE GENOMIC DNA]</scope>
    <source>
        <strain evidence="11 12">CLA-AA-H95</strain>
    </source>
</reference>
<comment type="caution">
    <text evidence="11">The sequence shown here is derived from an EMBL/GenBank/DDBJ whole genome shotgun (WGS) entry which is preliminary data.</text>
</comment>